<dbReference type="PIRSF" id="PIRSF018968">
    <property type="entry name" value="ABC_permease_BceB"/>
    <property type="match status" value="1"/>
</dbReference>
<feature type="transmembrane region" description="Helical" evidence="6">
    <location>
        <begin position="112"/>
        <end position="135"/>
    </location>
</feature>
<evidence type="ECO:0000313" key="9">
    <source>
        <dbReference type="Proteomes" id="UP000824201"/>
    </source>
</evidence>
<protein>
    <submittedName>
        <fullName evidence="8">ABC transporter permease</fullName>
    </submittedName>
</protein>
<comment type="subcellular location">
    <subcellularLocation>
        <location evidence="1 6">Cell membrane</location>
        <topology evidence="1 6">Multi-pass membrane protein</topology>
    </subcellularLocation>
</comment>
<name>A0A9D1EEJ2_9FIRM</name>
<dbReference type="PANTHER" id="PTHR46795">
    <property type="entry name" value="ABC TRANSPORTER PERMEASE-RELATED-RELATED"/>
    <property type="match status" value="1"/>
</dbReference>
<feature type="transmembrane region" description="Helical" evidence="6">
    <location>
        <begin position="614"/>
        <end position="637"/>
    </location>
</feature>
<keyword evidence="4 6" id="KW-1133">Transmembrane helix</keyword>
<dbReference type="InterPro" id="IPR052536">
    <property type="entry name" value="ABC-4_Integral_Memb_Prot"/>
</dbReference>
<comment type="caution">
    <text evidence="8">The sequence shown here is derived from an EMBL/GenBank/DDBJ whole genome shotgun (WGS) entry which is preliminary data.</text>
</comment>
<feature type="transmembrane region" description="Helical" evidence="6">
    <location>
        <begin position="227"/>
        <end position="249"/>
    </location>
</feature>
<feature type="domain" description="ABC3 transporter permease C-terminal" evidence="7">
    <location>
        <begin position="64"/>
        <end position="179"/>
    </location>
</feature>
<evidence type="ECO:0000256" key="2">
    <source>
        <dbReference type="ARBA" id="ARBA00022475"/>
    </source>
</evidence>
<dbReference type="AlphaFoldDB" id="A0A9D1EEJ2"/>
<dbReference type="Pfam" id="PF02687">
    <property type="entry name" value="FtsX"/>
    <property type="match status" value="1"/>
</dbReference>
<feature type="transmembrane region" description="Helical" evidence="6">
    <location>
        <begin position="201"/>
        <end position="221"/>
    </location>
</feature>
<reference evidence="8" key="2">
    <citation type="journal article" date="2021" name="PeerJ">
        <title>Extensive microbial diversity within the chicken gut microbiome revealed by metagenomics and culture.</title>
        <authorList>
            <person name="Gilroy R."/>
            <person name="Ravi A."/>
            <person name="Getino M."/>
            <person name="Pursley I."/>
            <person name="Horton D.L."/>
            <person name="Alikhan N.F."/>
            <person name="Baker D."/>
            <person name="Gharbi K."/>
            <person name="Hall N."/>
            <person name="Watson M."/>
            <person name="Adriaenssens E.M."/>
            <person name="Foster-Nyarko E."/>
            <person name="Jarju S."/>
            <person name="Secka A."/>
            <person name="Antonio M."/>
            <person name="Oren A."/>
            <person name="Chaudhuri R.R."/>
            <person name="La Ragione R."/>
            <person name="Hildebrand F."/>
            <person name="Pallen M.J."/>
        </authorList>
    </citation>
    <scope>NUCLEOTIDE SEQUENCE</scope>
    <source>
        <strain evidence="8">ChiW13-3771</strain>
    </source>
</reference>
<feature type="transmembrane region" description="Helical" evidence="6">
    <location>
        <begin position="287"/>
        <end position="309"/>
    </location>
</feature>
<evidence type="ECO:0000256" key="3">
    <source>
        <dbReference type="ARBA" id="ARBA00022692"/>
    </source>
</evidence>
<sequence length="679" mass="77015">MLGMTLNDISRKLFKNNRKQYGLFFFSIVFSIAMTGAYGVLQYSPTVTNVLVDGGSTQTISQAMFFGSMLGIVVFLVYADSIFLKYKSQEIGIFLSLGIDRRSVQKIVVKEYTLLFQIAAIVGLLLSVPLAYLGWSLLNLFLETQETAFSIGWVGLLVVILFSLLNWFILRTINYRYIKNVDILKIIKTSDENEAAKSGNLFLMILGILLVIAGIIAFFTLQNIGGFLYTMLAFIGLIGAIWGVYLLIVQCASIGDILKKYNDKVYYRNIVFYNLLKQKIWQYTRSIFVATLLIIFTIFGIGFIAAGFVDGYNVALNEPYDYMINATYEHPMTEQRIFEIAEESNTTITDIKFMDCLLVGVQNNYKNGENDWGSRIVVSEDNFNMLSSTEISVPKGSYTIYYDSSMKYKLNAFFADSSLFYNPTTEEEFLFTQNEPICRDGLFNTRSVFSSFLILNDEDYRTIAATIADEYKAVSYMVNVEDWKDTADFQNNILQAVISDNGGVIFTNWHNSATFAKTGSQAEYLPFEGNETRIARVWSLYPLSKLSSTSTQFEAFATYLMLMLFIAIVAFVSAVMVIGLKLINTIWDDAEVYENLRRLGMKQKKISKLVTSQIAFVYFMPTVLGCLIGAFTTYRIILVSDVIYIKETMQLVGSVCVLVFVIQIIIFWGLRLKIIKSYI</sequence>
<feature type="transmembrane region" description="Helical" evidence="6">
    <location>
        <begin position="147"/>
        <end position="170"/>
    </location>
</feature>
<organism evidence="8 9">
    <name type="scientific">Candidatus Fimimorpha faecalis</name>
    <dbReference type="NCBI Taxonomy" id="2840824"/>
    <lineage>
        <taxon>Bacteria</taxon>
        <taxon>Bacillati</taxon>
        <taxon>Bacillota</taxon>
        <taxon>Clostridia</taxon>
        <taxon>Eubacteriales</taxon>
        <taxon>Candidatus Fimimorpha</taxon>
    </lineage>
</organism>
<evidence type="ECO:0000256" key="5">
    <source>
        <dbReference type="ARBA" id="ARBA00023136"/>
    </source>
</evidence>
<feature type="transmembrane region" description="Helical" evidence="6">
    <location>
        <begin position="21"/>
        <end position="40"/>
    </location>
</feature>
<evidence type="ECO:0000259" key="7">
    <source>
        <dbReference type="Pfam" id="PF02687"/>
    </source>
</evidence>
<keyword evidence="2 6" id="KW-1003">Cell membrane</keyword>
<comment type="similarity">
    <text evidence="6">Belongs to the ABC-4 integral membrane protein family.</text>
</comment>
<dbReference type="Proteomes" id="UP000824201">
    <property type="component" value="Unassembled WGS sequence"/>
</dbReference>
<feature type="transmembrane region" description="Helical" evidence="6">
    <location>
        <begin position="649"/>
        <end position="670"/>
    </location>
</feature>
<keyword evidence="3 6" id="KW-0812">Transmembrane</keyword>
<evidence type="ECO:0000256" key="1">
    <source>
        <dbReference type="ARBA" id="ARBA00004651"/>
    </source>
</evidence>
<dbReference type="PANTHER" id="PTHR46795:SF3">
    <property type="entry name" value="ABC TRANSPORTER PERMEASE"/>
    <property type="match status" value="1"/>
</dbReference>
<dbReference type="EMBL" id="DVHN01000099">
    <property type="protein sequence ID" value="HIR88819.1"/>
    <property type="molecule type" value="Genomic_DNA"/>
</dbReference>
<proteinExistence type="inferred from homology"/>
<keyword evidence="5 6" id="KW-0472">Membrane</keyword>
<evidence type="ECO:0000256" key="6">
    <source>
        <dbReference type="PIRNR" id="PIRNR018968"/>
    </source>
</evidence>
<feature type="transmembrane region" description="Helical" evidence="6">
    <location>
        <begin position="60"/>
        <end position="79"/>
    </location>
</feature>
<feature type="transmembrane region" description="Helical" evidence="6">
    <location>
        <begin position="556"/>
        <end position="580"/>
    </location>
</feature>
<dbReference type="GO" id="GO:0005886">
    <property type="term" value="C:plasma membrane"/>
    <property type="evidence" value="ECO:0007669"/>
    <property type="project" value="UniProtKB-SubCell"/>
</dbReference>
<evidence type="ECO:0000313" key="8">
    <source>
        <dbReference type="EMBL" id="HIR88819.1"/>
    </source>
</evidence>
<keyword evidence="6" id="KW-0813">Transport</keyword>
<reference evidence="8" key="1">
    <citation type="submission" date="2020-10" db="EMBL/GenBank/DDBJ databases">
        <authorList>
            <person name="Gilroy R."/>
        </authorList>
    </citation>
    <scope>NUCLEOTIDE SEQUENCE</scope>
    <source>
        <strain evidence="8">ChiW13-3771</strain>
    </source>
</reference>
<dbReference type="InterPro" id="IPR027022">
    <property type="entry name" value="ABC_permease_BceB-typ"/>
</dbReference>
<dbReference type="InterPro" id="IPR003838">
    <property type="entry name" value="ABC3_permease_C"/>
</dbReference>
<gene>
    <name evidence="8" type="ORF">IAC96_07715</name>
</gene>
<evidence type="ECO:0000256" key="4">
    <source>
        <dbReference type="ARBA" id="ARBA00022989"/>
    </source>
</evidence>
<accession>A0A9D1EEJ2</accession>
<dbReference type="GO" id="GO:0055085">
    <property type="term" value="P:transmembrane transport"/>
    <property type="evidence" value="ECO:0007669"/>
    <property type="project" value="UniProtKB-UniRule"/>
</dbReference>